<sequence length="328" mass="37315">MGRLQKLLSKPIQDKNTTENILQQHDLIYVSSSMQGWRKKMEDIHTIEINIPGFSNYSFFGIYDGHCGKDTAQYISKNLHHNIFKKLDELGEKNIENAIKDAFMKTDDDWKIEIGIEPSSDEYDVKKSIYSAKSSGSTAVIAVVTPDKIVYVGNTGDSRAVMSVAGLAVPLSEDHKPYNENESQRIKQAGGYIIENRVMGLNLSRAFGDFQCKENYDKKPEEQMIIAQPDVKSYKINTSTDFLVLACDGIWDCMSSQEVIDFIYEEIQLNHDLSKACENLLNRCLNYYNASHCLTSTDNMTIIIIGFLHGLEKEKWLEQISYRCANEE</sequence>
<dbReference type="Pfam" id="PF00481">
    <property type="entry name" value="PP2C"/>
    <property type="match status" value="1"/>
</dbReference>
<reference evidence="2 3" key="1">
    <citation type="submission" date="2018-06" db="EMBL/GenBank/DDBJ databases">
        <title>Comparative genomics reveals the genomic features of Rhizophagus irregularis, R. cerebriforme, R. diaphanum and Gigaspora rosea, and their symbiotic lifestyle signature.</title>
        <authorList>
            <person name="Morin E."/>
            <person name="San Clemente H."/>
            <person name="Chen E.C.H."/>
            <person name="De La Providencia I."/>
            <person name="Hainaut M."/>
            <person name="Kuo A."/>
            <person name="Kohler A."/>
            <person name="Murat C."/>
            <person name="Tang N."/>
            <person name="Roy S."/>
            <person name="Loubradou J."/>
            <person name="Henrissat B."/>
            <person name="Grigoriev I.V."/>
            <person name="Corradi N."/>
            <person name="Roux C."/>
            <person name="Martin F.M."/>
        </authorList>
    </citation>
    <scope>NUCLEOTIDE SEQUENCE [LARGE SCALE GENOMIC DNA]</scope>
    <source>
        <strain evidence="2 3">DAOM 227022</strain>
    </source>
</reference>
<evidence type="ECO:0000313" key="2">
    <source>
        <dbReference type="EMBL" id="RIA79934.1"/>
    </source>
</evidence>
<keyword evidence="3" id="KW-1185">Reference proteome</keyword>
<dbReference type="PANTHER" id="PTHR13832">
    <property type="entry name" value="PROTEIN PHOSPHATASE 2C"/>
    <property type="match status" value="1"/>
</dbReference>
<dbReference type="OrthoDB" id="10264738at2759"/>
<dbReference type="PANTHER" id="PTHR13832:SF827">
    <property type="entry name" value="PROTEIN PHOSPHATASE 1L"/>
    <property type="match status" value="1"/>
</dbReference>
<dbReference type="Proteomes" id="UP000265703">
    <property type="component" value="Unassembled WGS sequence"/>
</dbReference>
<gene>
    <name evidence="2" type="ORF">C1645_882439</name>
</gene>
<dbReference type="AlphaFoldDB" id="A0A397SC44"/>
<dbReference type="EMBL" id="QKYT01001092">
    <property type="protein sequence ID" value="RIA79934.1"/>
    <property type="molecule type" value="Genomic_DNA"/>
</dbReference>
<protein>
    <submittedName>
        <fullName evidence="2">Phosphatase 2C-like domain-containing protein</fullName>
    </submittedName>
</protein>
<evidence type="ECO:0000259" key="1">
    <source>
        <dbReference type="PROSITE" id="PS51746"/>
    </source>
</evidence>
<dbReference type="InterPro" id="IPR001932">
    <property type="entry name" value="PPM-type_phosphatase-like_dom"/>
</dbReference>
<name>A0A397SC44_9GLOM</name>
<accession>A0A397SC44</accession>
<dbReference type="InterPro" id="IPR036457">
    <property type="entry name" value="PPM-type-like_dom_sf"/>
</dbReference>
<dbReference type="InterPro" id="IPR015655">
    <property type="entry name" value="PP2C"/>
</dbReference>
<dbReference type="STRING" id="658196.A0A397SC44"/>
<proteinExistence type="predicted"/>
<dbReference type="SMART" id="SM00332">
    <property type="entry name" value="PP2Cc"/>
    <property type="match status" value="1"/>
</dbReference>
<feature type="domain" description="PPM-type phosphatase" evidence="1">
    <location>
        <begin position="28"/>
        <end position="307"/>
    </location>
</feature>
<organism evidence="2 3">
    <name type="scientific">Glomus cerebriforme</name>
    <dbReference type="NCBI Taxonomy" id="658196"/>
    <lineage>
        <taxon>Eukaryota</taxon>
        <taxon>Fungi</taxon>
        <taxon>Fungi incertae sedis</taxon>
        <taxon>Mucoromycota</taxon>
        <taxon>Glomeromycotina</taxon>
        <taxon>Glomeromycetes</taxon>
        <taxon>Glomerales</taxon>
        <taxon>Glomeraceae</taxon>
        <taxon>Glomus</taxon>
    </lineage>
</organism>
<dbReference type="GO" id="GO:0004722">
    <property type="term" value="F:protein serine/threonine phosphatase activity"/>
    <property type="evidence" value="ECO:0007669"/>
    <property type="project" value="InterPro"/>
</dbReference>
<dbReference type="CDD" id="cd00143">
    <property type="entry name" value="PP2Cc"/>
    <property type="match status" value="1"/>
</dbReference>
<dbReference type="Gene3D" id="3.60.40.10">
    <property type="entry name" value="PPM-type phosphatase domain"/>
    <property type="match status" value="1"/>
</dbReference>
<dbReference type="PROSITE" id="PS51746">
    <property type="entry name" value="PPM_2"/>
    <property type="match status" value="1"/>
</dbReference>
<evidence type="ECO:0000313" key="3">
    <source>
        <dbReference type="Proteomes" id="UP000265703"/>
    </source>
</evidence>
<dbReference type="SUPFAM" id="SSF81606">
    <property type="entry name" value="PP2C-like"/>
    <property type="match status" value="1"/>
</dbReference>
<comment type="caution">
    <text evidence="2">The sequence shown here is derived from an EMBL/GenBank/DDBJ whole genome shotgun (WGS) entry which is preliminary data.</text>
</comment>